<comment type="similarity">
    <text evidence="1">Belongs to the ABITRAM family.</text>
</comment>
<evidence type="ECO:0000313" key="4">
    <source>
        <dbReference type="EMBL" id="CAH3027420.1"/>
    </source>
</evidence>
<name>A0ABN8MCN1_9CNID</name>
<organism evidence="4 5">
    <name type="scientific">Porites evermanni</name>
    <dbReference type="NCBI Taxonomy" id="104178"/>
    <lineage>
        <taxon>Eukaryota</taxon>
        <taxon>Metazoa</taxon>
        <taxon>Cnidaria</taxon>
        <taxon>Anthozoa</taxon>
        <taxon>Hexacorallia</taxon>
        <taxon>Scleractinia</taxon>
        <taxon>Fungiina</taxon>
        <taxon>Poritidae</taxon>
        <taxon>Porites</taxon>
    </lineage>
</organism>
<proteinExistence type="inferred from homology"/>
<evidence type="ECO:0000256" key="3">
    <source>
        <dbReference type="ARBA" id="ARBA00030463"/>
    </source>
</evidence>
<dbReference type="InterPro" id="IPR033753">
    <property type="entry name" value="GCV_H/Fam206"/>
</dbReference>
<reference evidence="4 5" key="1">
    <citation type="submission" date="2022-05" db="EMBL/GenBank/DDBJ databases">
        <authorList>
            <consortium name="Genoscope - CEA"/>
            <person name="William W."/>
        </authorList>
    </citation>
    <scope>NUCLEOTIDE SEQUENCE [LARGE SCALE GENOMIC DNA]</scope>
</reference>
<dbReference type="SUPFAM" id="SSF51230">
    <property type="entry name" value="Single hybrid motif"/>
    <property type="match status" value="1"/>
</dbReference>
<protein>
    <recommendedName>
        <fullName evidence="2">Protein Abitram</fullName>
    </recommendedName>
    <alternativeName>
        <fullName evidence="3">Actin-binding transcription modulator</fullName>
    </alternativeName>
</protein>
<comment type="caution">
    <text evidence="4">The sequence shown here is derived from an EMBL/GenBank/DDBJ whole genome shotgun (WGS) entry which is preliminary data.</text>
</comment>
<evidence type="ECO:0000256" key="2">
    <source>
        <dbReference type="ARBA" id="ARBA00019325"/>
    </source>
</evidence>
<sequence length="175" mass="19682">MADELTKRKPRKTVVDRYFTRIYKTDIKGNLSEDQCVLQHSNKICVITLAPSHPLLKCEQITDVNYQVSAKVNRLENKVSGKGKKGAQHLQPESIICEVTCSTGAKYTLYSCVKGKLVEVNEELVSNPNLMLEKPETEGFLAVVLPKLTENILDGLLTKEEYEKLLEDRKSLNGT</sequence>
<dbReference type="PANTHER" id="PTHR13651:SF0">
    <property type="entry name" value="PROTEIN ABITRAM"/>
    <property type="match status" value="1"/>
</dbReference>
<dbReference type="Pfam" id="PF01597">
    <property type="entry name" value="GCV_H"/>
    <property type="match status" value="1"/>
</dbReference>
<evidence type="ECO:0000313" key="5">
    <source>
        <dbReference type="Proteomes" id="UP001159427"/>
    </source>
</evidence>
<dbReference type="Gene3D" id="2.40.50.100">
    <property type="match status" value="1"/>
</dbReference>
<dbReference type="Proteomes" id="UP001159427">
    <property type="component" value="Unassembled WGS sequence"/>
</dbReference>
<evidence type="ECO:0000256" key="1">
    <source>
        <dbReference type="ARBA" id="ARBA00010764"/>
    </source>
</evidence>
<accession>A0ABN8MCN1</accession>
<dbReference type="EMBL" id="CALNXI010000452">
    <property type="protein sequence ID" value="CAH3027420.1"/>
    <property type="molecule type" value="Genomic_DNA"/>
</dbReference>
<dbReference type="InterPro" id="IPR011053">
    <property type="entry name" value="Single_hybrid_motif"/>
</dbReference>
<dbReference type="InterPro" id="IPR039169">
    <property type="entry name" value="Abitram"/>
</dbReference>
<keyword evidence="5" id="KW-1185">Reference proteome</keyword>
<dbReference type="PANTHER" id="PTHR13651">
    <property type="entry name" value="PROTEIN ABITRAM"/>
    <property type="match status" value="1"/>
</dbReference>
<gene>
    <name evidence="4" type="ORF">PEVE_00031554</name>
</gene>